<feature type="compositionally biased region" description="Low complexity" evidence="1">
    <location>
        <begin position="178"/>
        <end position="189"/>
    </location>
</feature>
<accession>A0A2B7WEH4</accession>
<dbReference type="AlphaFoldDB" id="A0A2B7WEH4"/>
<protein>
    <submittedName>
        <fullName evidence="2">Uncharacterized protein</fullName>
    </submittedName>
</protein>
<evidence type="ECO:0000313" key="3">
    <source>
        <dbReference type="Proteomes" id="UP000224634"/>
    </source>
</evidence>
<name>A0A2B7WEH4_POLH7</name>
<gene>
    <name evidence="2" type="ORF">AJ80_10055</name>
</gene>
<feature type="region of interest" description="Disordered" evidence="1">
    <location>
        <begin position="226"/>
        <end position="262"/>
    </location>
</feature>
<dbReference type="Proteomes" id="UP000224634">
    <property type="component" value="Unassembled WGS sequence"/>
</dbReference>
<evidence type="ECO:0000313" key="2">
    <source>
        <dbReference type="EMBL" id="PGG94999.1"/>
    </source>
</evidence>
<proteinExistence type="predicted"/>
<dbReference type="InterPro" id="IPR022190">
    <property type="entry name" value="DUF3716"/>
</dbReference>
<sequence>MSTPRRTRSTKALKKTQEGPETLRVQLHTSVSPRPKEVDGFDFTENVPLVSGALVERAFTLEMPKEAASYISEEVLAHVISWKDGTGGIPMVKAINGIHHRVAIAVHAYGQLRDVGCCLSCANGKGPFSCCVVPVGSPNVKVPRRGSCSNCIWAGLSDCSLRQLNTLVKSSPSKRSLLEAVSESESESVGNPSKHPRAKANSPTTPVRNVAVSRPFVPAFDRLDVSNASPDLTRKSSPLRYEASSSSRLPARPCKASFPALE</sequence>
<keyword evidence="3" id="KW-1185">Reference proteome</keyword>
<dbReference type="Pfam" id="PF12511">
    <property type="entry name" value="DUF3716"/>
    <property type="match status" value="1"/>
</dbReference>
<comment type="caution">
    <text evidence="2">The sequence shown here is derived from an EMBL/GenBank/DDBJ whole genome shotgun (WGS) entry which is preliminary data.</text>
</comment>
<dbReference type="EMBL" id="PDNA01000556">
    <property type="protein sequence ID" value="PGG94999.1"/>
    <property type="molecule type" value="Genomic_DNA"/>
</dbReference>
<evidence type="ECO:0000256" key="1">
    <source>
        <dbReference type="SAM" id="MobiDB-lite"/>
    </source>
</evidence>
<organism evidence="2 3">
    <name type="scientific">Polytolypa hystricis (strain UAMH7299)</name>
    <dbReference type="NCBI Taxonomy" id="1447883"/>
    <lineage>
        <taxon>Eukaryota</taxon>
        <taxon>Fungi</taxon>
        <taxon>Dikarya</taxon>
        <taxon>Ascomycota</taxon>
        <taxon>Pezizomycotina</taxon>
        <taxon>Eurotiomycetes</taxon>
        <taxon>Eurotiomycetidae</taxon>
        <taxon>Onygenales</taxon>
        <taxon>Onygenales incertae sedis</taxon>
        <taxon>Polytolypa</taxon>
    </lineage>
</organism>
<reference evidence="2 3" key="1">
    <citation type="submission" date="2017-10" db="EMBL/GenBank/DDBJ databases">
        <title>Comparative genomics in systemic dimorphic fungi from Ajellomycetaceae.</title>
        <authorList>
            <person name="Munoz J.F."/>
            <person name="Mcewen J.G."/>
            <person name="Clay O.K."/>
            <person name="Cuomo C.A."/>
        </authorList>
    </citation>
    <scope>NUCLEOTIDE SEQUENCE [LARGE SCALE GENOMIC DNA]</scope>
    <source>
        <strain evidence="2 3">UAMH7299</strain>
    </source>
</reference>
<feature type="region of interest" description="Disordered" evidence="1">
    <location>
        <begin position="178"/>
        <end position="207"/>
    </location>
</feature>